<accession>A0A6A5YW80</accession>
<dbReference type="CDD" id="cd04301">
    <property type="entry name" value="NAT_SF"/>
    <property type="match status" value="1"/>
</dbReference>
<protein>
    <submittedName>
        <fullName evidence="2">Histone acetyltransferase-like protein</fullName>
    </submittedName>
</protein>
<dbReference type="Gene3D" id="3.40.630.30">
    <property type="match status" value="1"/>
</dbReference>
<sequence length="233" mass="25892">MPAMLDDPTSPPIRRPAYKSPLLTYDELLQADIRPRSVTLKDGTKATIIPFTSPSQVPQSLSAILCAELNKEIEKGDTYPMVDQLPLAAFHPYWFSLFGAIMFSGEFESAEQITKLGNDADWEKICLGSFYVKPNYPGRSSHVCNGGFLVTPAARNRGVGKLLGQAYLEWAPKLGYKYSVFNLVYETNVPSLRIWDSLGFERVGRIKGCGNLGSYPDKLVDAIIYGYDFSKNS</sequence>
<reference evidence="2" key="1">
    <citation type="journal article" date="2020" name="Stud. Mycol.">
        <title>101 Dothideomycetes genomes: a test case for predicting lifestyles and emergence of pathogens.</title>
        <authorList>
            <person name="Haridas S."/>
            <person name="Albert R."/>
            <person name="Binder M."/>
            <person name="Bloem J."/>
            <person name="Labutti K."/>
            <person name="Salamov A."/>
            <person name="Andreopoulos B."/>
            <person name="Baker S."/>
            <person name="Barry K."/>
            <person name="Bills G."/>
            <person name="Bluhm B."/>
            <person name="Cannon C."/>
            <person name="Castanera R."/>
            <person name="Culley D."/>
            <person name="Daum C."/>
            <person name="Ezra D."/>
            <person name="Gonzalez J."/>
            <person name="Henrissat B."/>
            <person name="Kuo A."/>
            <person name="Liang C."/>
            <person name="Lipzen A."/>
            <person name="Lutzoni F."/>
            <person name="Magnuson J."/>
            <person name="Mondo S."/>
            <person name="Nolan M."/>
            <person name="Ohm R."/>
            <person name="Pangilinan J."/>
            <person name="Park H.-J."/>
            <person name="Ramirez L."/>
            <person name="Alfaro M."/>
            <person name="Sun H."/>
            <person name="Tritt A."/>
            <person name="Yoshinaga Y."/>
            <person name="Zwiers L.-H."/>
            <person name="Turgeon B."/>
            <person name="Goodwin S."/>
            <person name="Spatafora J."/>
            <person name="Crous P."/>
            <person name="Grigoriev I."/>
        </authorList>
    </citation>
    <scope>NUCLEOTIDE SEQUENCE</scope>
    <source>
        <strain evidence="2">CBS 627.86</strain>
    </source>
</reference>
<dbReference type="GO" id="GO:0016747">
    <property type="term" value="F:acyltransferase activity, transferring groups other than amino-acyl groups"/>
    <property type="evidence" value="ECO:0007669"/>
    <property type="project" value="InterPro"/>
</dbReference>
<dbReference type="InterPro" id="IPR016181">
    <property type="entry name" value="Acyl_CoA_acyltransferase"/>
</dbReference>
<dbReference type="GO" id="GO:0005634">
    <property type="term" value="C:nucleus"/>
    <property type="evidence" value="ECO:0007669"/>
    <property type="project" value="TreeGrafter"/>
</dbReference>
<proteinExistence type="predicted"/>
<dbReference type="PANTHER" id="PTHR43138">
    <property type="entry name" value="ACETYLTRANSFERASE, GNAT FAMILY"/>
    <property type="match status" value="1"/>
</dbReference>
<evidence type="ECO:0000313" key="2">
    <source>
        <dbReference type="EMBL" id="KAF2110817.1"/>
    </source>
</evidence>
<evidence type="ECO:0000259" key="1">
    <source>
        <dbReference type="PROSITE" id="PS51186"/>
    </source>
</evidence>
<dbReference type="SUPFAM" id="SSF55729">
    <property type="entry name" value="Acyl-CoA N-acyltransferases (Nat)"/>
    <property type="match status" value="1"/>
</dbReference>
<dbReference type="EMBL" id="ML977336">
    <property type="protein sequence ID" value="KAF2110817.1"/>
    <property type="molecule type" value="Genomic_DNA"/>
</dbReference>
<dbReference type="Proteomes" id="UP000799770">
    <property type="component" value="Unassembled WGS sequence"/>
</dbReference>
<dbReference type="InterPro" id="IPR000182">
    <property type="entry name" value="GNAT_dom"/>
</dbReference>
<evidence type="ECO:0000313" key="3">
    <source>
        <dbReference type="Proteomes" id="UP000799770"/>
    </source>
</evidence>
<dbReference type="Pfam" id="PF00583">
    <property type="entry name" value="Acetyltransf_1"/>
    <property type="match status" value="1"/>
</dbReference>
<dbReference type="PANTHER" id="PTHR43138:SF2">
    <property type="entry name" value="PROTEIN SPT10"/>
    <property type="match status" value="1"/>
</dbReference>
<dbReference type="PROSITE" id="PS51186">
    <property type="entry name" value="GNAT"/>
    <property type="match status" value="1"/>
</dbReference>
<organism evidence="2 3">
    <name type="scientific">Lophiotrema nucula</name>
    <dbReference type="NCBI Taxonomy" id="690887"/>
    <lineage>
        <taxon>Eukaryota</taxon>
        <taxon>Fungi</taxon>
        <taxon>Dikarya</taxon>
        <taxon>Ascomycota</taxon>
        <taxon>Pezizomycotina</taxon>
        <taxon>Dothideomycetes</taxon>
        <taxon>Pleosporomycetidae</taxon>
        <taxon>Pleosporales</taxon>
        <taxon>Lophiotremataceae</taxon>
        <taxon>Lophiotrema</taxon>
    </lineage>
</organism>
<name>A0A6A5YW80_9PLEO</name>
<feature type="domain" description="N-acetyltransferase" evidence="1">
    <location>
        <begin position="77"/>
        <end position="221"/>
    </location>
</feature>
<dbReference type="InterPro" id="IPR052742">
    <property type="entry name" value="Mito_N-acetyltransferase"/>
</dbReference>
<dbReference type="OrthoDB" id="10264707at2759"/>
<dbReference type="AlphaFoldDB" id="A0A6A5YW80"/>
<keyword evidence="3" id="KW-1185">Reference proteome</keyword>
<keyword evidence="2" id="KW-0808">Transferase</keyword>
<gene>
    <name evidence="2" type="ORF">BDV96DRAFT_615016</name>
</gene>